<feature type="compositionally biased region" description="Polar residues" evidence="1">
    <location>
        <begin position="625"/>
        <end position="641"/>
    </location>
</feature>
<feature type="transmembrane region" description="Helical" evidence="2">
    <location>
        <begin position="571"/>
        <end position="591"/>
    </location>
</feature>
<dbReference type="STRING" id="597456.A0A0L7QJ86"/>
<gene>
    <name evidence="4" type="ORF">WH47_08632</name>
</gene>
<keyword evidence="2" id="KW-1133">Transmembrane helix</keyword>
<keyword evidence="2" id="KW-0472">Membrane</keyword>
<dbReference type="AlphaFoldDB" id="A0A0L7QJ86"/>
<sequence>MIVLTVLLLLSFSLTSEALVAYDCAGHSLNITTLSLTGIGECEVPRSDLKSENQFIQLLQLTEYKNTRVIQCKVKVDRTIYYCGMYSHTSVVQGGQREYLMEITSELCNQLHRTGQIQFSANDIITGLRINTTSTRSLTLAGTITLDGRCTGAQYSDPFGTWNNVVVQASVTITLRSFYAPIKLGTSHLILPSGRHCLVTEESCEDAEGEATFWTATVEDNCHFDRYDVLYEGMANKVSPPDSTSGPTMFSLTSQDTTFALTTTSTLPLCGYFLLKTEHPKLFILATSKENTFKSKSKIEVNNLDLLTYVNSKFVYVERHIKTQLTELYANIINQRCALEQQVLRNALALANIQPDELALAIMKQPGYMAVPAGEVVHLVKCVPVECTIRHTQFCYNELPVTVRNTSYFMKPKNRILVRTATPKECNELLPTMYQLHGNWYKMNPKPMESLPPPDIQPLTTPTWHYKNPANLATSGIYTQQQIDELRDHILFPIEKPATLNIIARGAMGGVIPQGVVQLDNLLDEAALQRITESTAKRMWNFFTAFGSISAGCMGVYLICRIIKLILDTLINGYALHAVYGWSLHLLGAMWNSLAQLLLFKGKTPAQPQHECIQLTDGNTHRSDTSPTSILNTITPQNSPQPTRRYLYPSLNGDLGMAEVPLKRGEV</sequence>
<keyword evidence="3" id="KW-0732">Signal</keyword>
<evidence type="ECO:0000313" key="5">
    <source>
        <dbReference type="Proteomes" id="UP000053825"/>
    </source>
</evidence>
<comment type="caution">
    <text evidence="4">The sequence shown here is derived from an EMBL/GenBank/DDBJ whole genome shotgun (WGS) entry which is preliminary data.</text>
</comment>
<protein>
    <recommendedName>
        <fullName evidence="6">Glycoprotein</fullName>
    </recommendedName>
</protein>
<name>A0A0L7QJ86_9HYME</name>
<keyword evidence="5" id="KW-1185">Reference proteome</keyword>
<evidence type="ECO:0000313" key="4">
    <source>
        <dbReference type="EMBL" id="KOC58693.1"/>
    </source>
</evidence>
<dbReference type="EMBL" id="LHQN01027684">
    <property type="protein sequence ID" value="KOC58693.1"/>
    <property type="molecule type" value="Genomic_DNA"/>
</dbReference>
<dbReference type="Pfam" id="PF24664">
    <property type="entry name" value="Monjiviricetes_fusion"/>
    <property type="match status" value="1"/>
</dbReference>
<evidence type="ECO:0008006" key="6">
    <source>
        <dbReference type="Google" id="ProtNLM"/>
    </source>
</evidence>
<feature type="chain" id="PRO_5005574601" description="Glycoprotein" evidence="3">
    <location>
        <begin position="19"/>
        <end position="667"/>
    </location>
</feature>
<evidence type="ECO:0000256" key="1">
    <source>
        <dbReference type="SAM" id="MobiDB-lite"/>
    </source>
</evidence>
<evidence type="ECO:0000256" key="3">
    <source>
        <dbReference type="SAM" id="SignalP"/>
    </source>
</evidence>
<feature type="region of interest" description="Disordered" evidence="1">
    <location>
        <begin position="616"/>
        <end position="641"/>
    </location>
</feature>
<reference evidence="5" key="1">
    <citation type="submission" date="2015-07" db="EMBL/GenBank/DDBJ databases">
        <title>The genome of Habropoda laboriosa.</title>
        <authorList>
            <person name="Pan H."/>
            <person name="Kapheim K."/>
        </authorList>
    </citation>
    <scope>NUCLEOTIDE SEQUENCE [LARGE SCALE GENOMIC DNA]</scope>
</reference>
<evidence type="ECO:0000256" key="2">
    <source>
        <dbReference type="SAM" id="Phobius"/>
    </source>
</evidence>
<proteinExistence type="predicted"/>
<organism evidence="4 5">
    <name type="scientific">Habropoda laboriosa</name>
    <dbReference type="NCBI Taxonomy" id="597456"/>
    <lineage>
        <taxon>Eukaryota</taxon>
        <taxon>Metazoa</taxon>
        <taxon>Ecdysozoa</taxon>
        <taxon>Arthropoda</taxon>
        <taxon>Hexapoda</taxon>
        <taxon>Insecta</taxon>
        <taxon>Pterygota</taxon>
        <taxon>Neoptera</taxon>
        <taxon>Endopterygota</taxon>
        <taxon>Hymenoptera</taxon>
        <taxon>Apocrita</taxon>
        <taxon>Aculeata</taxon>
        <taxon>Apoidea</taxon>
        <taxon>Anthophila</taxon>
        <taxon>Apidae</taxon>
        <taxon>Habropoda</taxon>
    </lineage>
</organism>
<keyword evidence="2" id="KW-0812">Transmembrane</keyword>
<dbReference type="Proteomes" id="UP000053825">
    <property type="component" value="Unassembled WGS sequence"/>
</dbReference>
<feature type="signal peptide" evidence="3">
    <location>
        <begin position="1"/>
        <end position="18"/>
    </location>
</feature>
<feature type="transmembrane region" description="Helical" evidence="2">
    <location>
        <begin position="539"/>
        <end position="559"/>
    </location>
</feature>
<accession>A0A0L7QJ86</accession>